<keyword evidence="1" id="KW-0812">Transmembrane</keyword>
<dbReference type="SMART" id="SM00089">
    <property type="entry name" value="PKD"/>
    <property type="match status" value="1"/>
</dbReference>
<organism evidence="3 4">
    <name type="scientific">Cellulomonas humilata</name>
    <dbReference type="NCBI Taxonomy" id="144055"/>
    <lineage>
        <taxon>Bacteria</taxon>
        <taxon>Bacillati</taxon>
        <taxon>Actinomycetota</taxon>
        <taxon>Actinomycetes</taxon>
        <taxon>Micrococcales</taxon>
        <taxon>Cellulomonadaceae</taxon>
        <taxon>Cellulomonas</taxon>
    </lineage>
</organism>
<feature type="domain" description="PKD" evidence="2">
    <location>
        <begin position="474"/>
        <end position="501"/>
    </location>
</feature>
<keyword evidence="1" id="KW-0472">Membrane</keyword>
<evidence type="ECO:0000313" key="4">
    <source>
        <dbReference type="Proteomes" id="UP001239626"/>
    </source>
</evidence>
<dbReference type="PROSITE" id="PS50093">
    <property type="entry name" value="PKD"/>
    <property type="match status" value="1"/>
</dbReference>
<accession>A0ABU0EB88</accession>
<dbReference type="InterPro" id="IPR022409">
    <property type="entry name" value="PKD/Chitinase_dom"/>
</dbReference>
<reference evidence="3 4" key="1">
    <citation type="submission" date="2023-07" db="EMBL/GenBank/DDBJ databases">
        <title>Sorghum-associated microbial communities from plants grown in Nebraska, USA.</title>
        <authorList>
            <person name="Schachtman D."/>
        </authorList>
    </citation>
    <scope>NUCLEOTIDE SEQUENCE [LARGE SCALE GENOMIC DNA]</scope>
    <source>
        <strain evidence="3 4">BE332</strain>
    </source>
</reference>
<sequence length="753" mass="76589">MVLLHVRTHWCDSPPAGTPVRQPPPPWAGGYPGTVPLQPFDLDPVSGLTRPPVWGLPPGPVATKQVHNVWFPVVRLGDLESSGWAAGPTWAGDPPPPWDAGAGLAAGTLDEGYSAAATGFRVNRVRLYLGANPGSGFVFTVVAPSGAVLGSVPSVAGWTAWITVPATVADGRGIWSVLIDRAAASSVSEPALLPPVAGPANTVDESYVSPFGNAYEGVLGVEVDGDELTTPVTPAPVGSVVIGDCDANGKRPVDLVVTFSPPVPPGWTYTIYWNTALPPQPPTQSTGSVGANAVTRSTSYSPGTYYPSATVVLTHSGGTSTSTSVQFESSPGAGLVVLPCPTTPCPTLTLTANRQSLCAQGGTTGPVTFTATPSVPWTGPYSWNVYDSQMQPVPIPLPTPTGNTLTMSFPAAGQYTVTAAISRSAPCDPLILTATRVVPVADCTCPTITGPLTATQVNGCTFSFSATVTPGPGGQPVTYAWDFGDGQTSAAPPPVSHTYAAGTNGVRTVTLTVTGSDPAACTDAEPVQVTVDCGGGTPPCPTLSGVVATQRPGTTCVFDLSVTVTDASPGSTVTWSLPGGGTATGPTTSVTLAPGASGTATATVSSPDRPDCTDAFSSTTVTCPTTPPPPSCAILLVISLILLIIGTIVTVVGVCISVPWVIVVGAIIAAVGLILFIIWALLCAASTPCSLMRTLHCILFWLVAVVVPVVAILMLIFAGLPCAIATVVGGVAWGSIFAWMGFIMRSVRCIPTC</sequence>
<dbReference type="SUPFAM" id="SSF49299">
    <property type="entry name" value="PKD domain"/>
    <property type="match status" value="1"/>
</dbReference>
<dbReference type="InterPro" id="IPR013783">
    <property type="entry name" value="Ig-like_fold"/>
</dbReference>
<protein>
    <recommendedName>
        <fullName evidence="2">PKD domain-containing protein</fullName>
    </recommendedName>
</protein>
<gene>
    <name evidence="3" type="ORF">J2X26_000826</name>
</gene>
<comment type="caution">
    <text evidence="3">The sequence shown here is derived from an EMBL/GenBank/DDBJ whole genome shotgun (WGS) entry which is preliminary data.</text>
</comment>
<evidence type="ECO:0000313" key="3">
    <source>
        <dbReference type="EMBL" id="MDQ0372529.1"/>
    </source>
</evidence>
<feature type="transmembrane region" description="Helical" evidence="1">
    <location>
        <begin position="723"/>
        <end position="742"/>
    </location>
</feature>
<keyword evidence="4" id="KW-1185">Reference proteome</keyword>
<dbReference type="EMBL" id="JAUSVB010000001">
    <property type="protein sequence ID" value="MDQ0372529.1"/>
    <property type="molecule type" value="Genomic_DNA"/>
</dbReference>
<feature type="transmembrane region" description="Helical" evidence="1">
    <location>
        <begin position="697"/>
        <end position="717"/>
    </location>
</feature>
<dbReference type="CDD" id="cd00146">
    <property type="entry name" value="PKD"/>
    <property type="match status" value="1"/>
</dbReference>
<name>A0ABU0EB88_9CELL</name>
<evidence type="ECO:0000256" key="1">
    <source>
        <dbReference type="SAM" id="Phobius"/>
    </source>
</evidence>
<feature type="transmembrane region" description="Helical" evidence="1">
    <location>
        <begin position="660"/>
        <end position="685"/>
    </location>
</feature>
<proteinExistence type="predicted"/>
<dbReference type="Pfam" id="PF18911">
    <property type="entry name" value="PKD_4"/>
    <property type="match status" value="1"/>
</dbReference>
<dbReference type="Proteomes" id="UP001239626">
    <property type="component" value="Unassembled WGS sequence"/>
</dbReference>
<feature type="transmembrane region" description="Helical" evidence="1">
    <location>
        <begin position="633"/>
        <end position="654"/>
    </location>
</feature>
<evidence type="ECO:0000259" key="2">
    <source>
        <dbReference type="PROSITE" id="PS50093"/>
    </source>
</evidence>
<dbReference type="InterPro" id="IPR035986">
    <property type="entry name" value="PKD_dom_sf"/>
</dbReference>
<keyword evidence="1" id="KW-1133">Transmembrane helix</keyword>
<dbReference type="Gene3D" id="2.60.40.10">
    <property type="entry name" value="Immunoglobulins"/>
    <property type="match status" value="1"/>
</dbReference>
<dbReference type="InterPro" id="IPR000601">
    <property type="entry name" value="PKD_dom"/>
</dbReference>
<dbReference type="RefSeq" id="WP_307490075.1">
    <property type="nucleotide sequence ID" value="NZ_JAUSVB010000001.1"/>
</dbReference>